<reference evidence="1 2" key="1">
    <citation type="submission" date="2017-07" db="EMBL/GenBank/DDBJ databases">
        <title>Niveispirillum cyanobacteriorum sp. nov., isolated from cyanobacterial aggregates in a eutrophic lake.</title>
        <authorList>
            <person name="Cai H."/>
        </authorList>
    </citation>
    <scope>NUCLEOTIDE SEQUENCE [LARGE SCALE GENOMIC DNA]</scope>
    <source>
        <strain evidence="2">TH1-14</strain>
    </source>
</reference>
<sequence>MRYLLGKSVSLLDILKAGQEPYHLALRRLTNFYDSKGMGYYSVAKRLVAEIIKGLPRSAAMVVLNKIRDSRKRELNIAYIDAVYDLINKNDVSFVCSVSKDYAYQGRVARTRIVPDAIVRLNGELAVLIFQPRVSLQLDAVTCAMANEIVMSTCSRSLEDVRRLVMVDVHSDRISDGQIFTVEEVMAARSRIEMISQVLRDIADNKMSKSTSEDADIDVGVLNPVFL</sequence>
<keyword evidence="2" id="KW-1185">Reference proteome</keyword>
<dbReference type="Proteomes" id="UP000216998">
    <property type="component" value="Unassembled WGS sequence"/>
</dbReference>
<proteinExistence type="predicted"/>
<comment type="caution">
    <text evidence="1">The sequence shown here is derived from an EMBL/GenBank/DDBJ whole genome shotgun (WGS) entry which is preliminary data.</text>
</comment>
<dbReference type="EMBL" id="NOXU01000027">
    <property type="protein sequence ID" value="OYQ34929.1"/>
    <property type="molecule type" value="Genomic_DNA"/>
</dbReference>
<evidence type="ECO:0000313" key="2">
    <source>
        <dbReference type="Proteomes" id="UP000216998"/>
    </source>
</evidence>
<dbReference type="RefSeq" id="WP_133065499.1">
    <property type="nucleotide sequence ID" value="NZ_NOXU01000027.1"/>
</dbReference>
<protein>
    <submittedName>
        <fullName evidence="1">Uncharacterized protein</fullName>
    </submittedName>
</protein>
<organism evidence="1 2">
    <name type="scientific">Niveispirillum lacus</name>
    <dbReference type="NCBI Taxonomy" id="1981099"/>
    <lineage>
        <taxon>Bacteria</taxon>
        <taxon>Pseudomonadati</taxon>
        <taxon>Pseudomonadota</taxon>
        <taxon>Alphaproteobacteria</taxon>
        <taxon>Rhodospirillales</taxon>
        <taxon>Azospirillaceae</taxon>
        <taxon>Niveispirillum</taxon>
    </lineage>
</organism>
<name>A0A255Z0I6_9PROT</name>
<evidence type="ECO:0000313" key="1">
    <source>
        <dbReference type="EMBL" id="OYQ34929.1"/>
    </source>
</evidence>
<accession>A0A255Z0I6</accession>
<gene>
    <name evidence="1" type="ORF">CHU95_10145</name>
</gene>
<dbReference type="AlphaFoldDB" id="A0A255Z0I6"/>